<organism evidence="2 3">
    <name type="scientific">Paenibacillus foliorum</name>
    <dbReference type="NCBI Taxonomy" id="2654974"/>
    <lineage>
        <taxon>Bacteria</taxon>
        <taxon>Bacillati</taxon>
        <taxon>Bacillota</taxon>
        <taxon>Bacilli</taxon>
        <taxon>Bacillales</taxon>
        <taxon>Paenibacillaceae</taxon>
        <taxon>Paenibacillus</taxon>
    </lineage>
</organism>
<keyword evidence="1" id="KW-0812">Transmembrane</keyword>
<evidence type="ECO:0000313" key="3">
    <source>
        <dbReference type="Proteomes" id="UP000641588"/>
    </source>
</evidence>
<feature type="transmembrane region" description="Helical" evidence="1">
    <location>
        <begin position="96"/>
        <end position="116"/>
    </location>
</feature>
<dbReference type="AlphaFoldDB" id="A0A972GRE0"/>
<keyword evidence="3" id="KW-1185">Reference proteome</keyword>
<name>A0A972GRE0_9BACL</name>
<accession>A0A972GRE0</accession>
<comment type="caution">
    <text evidence="2">The sequence shown here is derived from an EMBL/GenBank/DDBJ whole genome shotgun (WGS) entry which is preliminary data.</text>
</comment>
<evidence type="ECO:0000256" key="1">
    <source>
        <dbReference type="SAM" id="Phobius"/>
    </source>
</evidence>
<dbReference type="SUPFAM" id="SSF81442">
    <property type="entry name" value="Cytochrome c oxidase subunit I-like"/>
    <property type="match status" value="1"/>
</dbReference>
<dbReference type="EMBL" id="WHOD01000022">
    <property type="protein sequence ID" value="NOU92808.1"/>
    <property type="molecule type" value="Genomic_DNA"/>
</dbReference>
<dbReference type="InterPro" id="IPR036927">
    <property type="entry name" value="Cyt_c_oxase-like_su1_sf"/>
</dbReference>
<feature type="transmembrane region" description="Helical" evidence="1">
    <location>
        <begin position="36"/>
        <end position="56"/>
    </location>
</feature>
<reference evidence="2" key="1">
    <citation type="submission" date="2019-10" db="EMBL/GenBank/DDBJ databases">
        <title>Description of Paenibacillus glebae sp. nov.</title>
        <authorList>
            <person name="Carlier A."/>
            <person name="Qi S."/>
        </authorList>
    </citation>
    <scope>NUCLEOTIDE SEQUENCE</scope>
    <source>
        <strain evidence="2">LMG 31456</strain>
    </source>
</reference>
<dbReference type="RefSeq" id="WP_171651003.1">
    <property type="nucleotide sequence ID" value="NZ_WHOD01000022.1"/>
</dbReference>
<proteinExistence type="predicted"/>
<keyword evidence="1" id="KW-0472">Membrane</keyword>
<dbReference type="Proteomes" id="UP000641588">
    <property type="component" value="Unassembled WGS sequence"/>
</dbReference>
<feature type="transmembrane region" description="Helical" evidence="1">
    <location>
        <begin position="68"/>
        <end position="90"/>
    </location>
</feature>
<feature type="transmembrane region" description="Helical" evidence="1">
    <location>
        <begin position="12"/>
        <end position="30"/>
    </location>
</feature>
<dbReference type="Gene3D" id="1.20.210.10">
    <property type="entry name" value="Cytochrome c oxidase-like, subunit I domain"/>
    <property type="match status" value="1"/>
</dbReference>
<evidence type="ECO:0000313" key="2">
    <source>
        <dbReference type="EMBL" id="NOU92808.1"/>
    </source>
</evidence>
<protein>
    <submittedName>
        <fullName evidence="2">Cytochrome-c oxidase</fullName>
    </submittedName>
</protein>
<keyword evidence="1" id="KW-1133">Transmembrane helix</keyword>
<gene>
    <name evidence="2" type="ORF">GC093_06125</name>
</gene>
<sequence>MGAKLIKIASVYFVVGVFFGMFMSITHQFQFASVHAHINLVGWVSLALAGFVYHVFPKAASSLLGKIHFWLHNIGLPIMMIGLIFLLSGMQAAEPVVAVGGSLTALAVVLFTINVLKNVSEAKDQSITHNKTTSL</sequence>